<protein>
    <recommendedName>
        <fullName evidence="5">Beta-agarase</fullName>
    </recommendedName>
</protein>
<dbReference type="Proteomes" id="UP000541810">
    <property type="component" value="Unassembled WGS sequence"/>
</dbReference>
<evidence type="ECO:0000259" key="1">
    <source>
        <dbReference type="Pfam" id="PF18040"/>
    </source>
</evidence>
<dbReference type="Gene3D" id="2.60.40.1180">
    <property type="entry name" value="Golgi alpha-mannosidase II"/>
    <property type="match status" value="1"/>
</dbReference>
<sequence>MTVSPDTVRSIGGITTLEREKYITIHATPGEPDITEEQRIYIEEELEAHYGRDGGVQSGQLQVTPADPANPRMPDVAFLKEAGASAIAERAAMPERYRPESMREVVLCTHPEWMMGIESNDYAEFGPKSAEAAAEFCANFLKYFYTDEDRPKYYEVFNEPFVKSKKIGTNVEEMSHQHVVTARRIKELTPDVLVGGYSAAWAEVEARNFEHWNNWQKAFMDIAGDDMDFFATHLYDGVNVKGTHAERTGSNIVAIMDLIDAYSYIKWGVAKPQMISEYGRIIKPQTDKEWPNRLKREVPVLGSFNGMLMMYLDHPDRMLKTVPYILGVGSWTYGIEGGMRSTEEAPSDFLLFRRSGDNYVTTGLELFYRFWKGIDGERRLTTVSDPDIRSHYFADGLRHTLVLHNMDTEERAVALDGFDGLDIAKVTLRRLTAENEAPLLSEQTLFGLPDEISIGVGQAAALLIDLRSPYEAERVQTETRVYASEYLKAIEAGQPIEFVFEGLPAGEGDAVLRLAIGRVPGLSLQPKVEVNGQTLEVPVDWSGGDQAGRPTFFGLIEVPVPGDLLDDAATTFTLTFPDAGGKVASAVLRVDRVTTK</sequence>
<gene>
    <name evidence="3" type="ORF">HNQ40_003048</name>
</gene>
<feature type="domain" description="Beta-porphyranase A C-terminal" evidence="1">
    <location>
        <begin position="498"/>
        <end position="590"/>
    </location>
</feature>
<dbReference type="Pfam" id="PF18206">
    <property type="entry name" value="Porphyrn_cat_1"/>
    <property type="match status" value="1"/>
</dbReference>
<dbReference type="Gene3D" id="2.60.120.1200">
    <property type="match status" value="1"/>
</dbReference>
<name>A0A7X0H8X7_9BACT</name>
<dbReference type="SUPFAM" id="SSF51445">
    <property type="entry name" value="(Trans)glycosidases"/>
    <property type="match status" value="1"/>
</dbReference>
<evidence type="ECO:0000313" key="3">
    <source>
        <dbReference type="EMBL" id="MBB6431242.1"/>
    </source>
</evidence>
<evidence type="ECO:0000259" key="2">
    <source>
        <dbReference type="Pfam" id="PF18206"/>
    </source>
</evidence>
<evidence type="ECO:0008006" key="5">
    <source>
        <dbReference type="Google" id="ProtNLM"/>
    </source>
</evidence>
<dbReference type="EMBL" id="JACHGY010000001">
    <property type="protein sequence ID" value="MBB6431242.1"/>
    <property type="molecule type" value="Genomic_DNA"/>
</dbReference>
<dbReference type="Pfam" id="PF18040">
    <property type="entry name" value="BPA_C"/>
    <property type="match status" value="1"/>
</dbReference>
<comment type="caution">
    <text evidence="3">The sequence shown here is derived from an EMBL/GenBank/DDBJ whole genome shotgun (WGS) entry which is preliminary data.</text>
</comment>
<reference evidence="3 4" key="1">
    <citation type="submission" date="2020-08" db="EMBL/GenBank/DDBJ databases">
        <title>Genomic Encyclopedia of Type Strains, Phase IV (KMG-IV): sequencing the most valuable type-strain genomes for metagenomic binning, comparative biology and taxonomic classification.</title>
        <authorList>
            <person name="Goeker M."/>
        </authorList>
    </citation>
    <scope>NUCLEOTIDE SEQUENCE [LARGE SCALE GENOMIC DNA]</scope>
    <source>
        <strain evidence="3 4">DSM 103725</strain>
    </source>
</reference>
<dbReference type="InterPro" id="IPR013780">
    <property type="entry name" value="Glyco_hydro_b"/>
</dbReference>
<evidence type="ECO:0000313" key="4">
    <source>
        <dbReference type="Proteomes" id="UP000541810"/>
    </source>
</evidence>
<proteinExistence type="predicted"/>
<feature type="domain" description="Porphyranase beta-sandwich" evidence="2">
    <location>
        <begin position="387"/>
        <end position="488"/>
    </location>
</feature>
<organism evidence="3 4">
    <name type="scientific">Algisphaera agarilytica</name>
    <dbReference type="NCBI Taxonomy" id="1385975"/>
    <lineage>
        <taxon>Bacteria</taxon>
        <taxon>Pseudomonadati</taxon>
        <taxon>Planctomycetota</taxon>
        <taxon>Phycisphaerae</taxon>
        <taxon>Phycisphaerales</taxon>
        <taxon>Phycisphaeraceae</taxon>
        <taxon>Algisphaera</taxon>
    </lineage>
</organism>
<dbReference type="CDD" id="cd21510">
    <property type="entry name" value="agarase_cat"/>
    <property type="match status" value="1"/>
</dbReference>
<dbReference type="InterPro" id="IPR040527">
    <property type="entry name" value="Beta-sand_Porphyrn"/>
</dbReference>
<keyword evidence="4" id="KW-1185">Reference proteome</keyword>
<accession>A0A7X0H8X7</accession>
<dbReference type="InterPro" id="IPR041224">
    <property type="entry name" value="BPA_C"/>
</dbReference>
<dbReference type="InterPro" id="IPR017853">
    <property type="entry name" value="GH"/>
</dbReference>
<dbReference type="AlphaFoldDB" id="A0A7X0H8X7"/>
<dbReference type="Gene3D" id="3.20.20.80">
    <property type="entry name" value="Glycosidases"/>
    <property type="match status" value="1"/>
</dbReference>